<dbReference type="Gene3D" id="3.40.50.300">
    <property type="entry name" value="P-loop containing nucleotide triphosphate hydrolases"/>
    <property type="match status" value="1"/>
</dbReference>
<gene>
    <name evidence="1" type="ORF">C7389_110109</name>
</gene>
<proteinExistence type="predicted"/>
<comment type="caution">
    <text evidence="1">The sequence shown here is derived from an EMBL/GenBank/DDBJ whole genome shotgun (WGS) entry which is preliminary data.</text>
</comment>
<reference evidence="1 2" key="1">
    <citation type="submission" date="2019-03" db="EMBL/GenBank/DDBJ databases">
        <title>Genomic Encyclopedia of Type Strains, Phase IV (KMG-IV): sequencing the most valuable type-strain genomes for metagenomic binning, comparative biology and taxonomic classification.</title>
        <authorList>
            <person name="Goeker M."/>
        </authorList>
    </citation>
    <scope>NUCLEOTIDE SEQUENCE [LARGE SCALE GENOMIC DNA]</scope>
    <source>
        <strain evidence="1 2">DSM 12121</strain>
    </source>
</reference>
<name>A0A4R6DXG3_9RHOO</name>
<protein>
    <submittedName>
        <fullName evidence="1">Shikimate kinase</fullName>
    </submittedName>
</protein>
<evidence type="ECO:0000313" key="2">
    <source>
        <dbReference type="Proteomes" id="UP000295129"/>
    </source>
</evidence>
<dbReference type="GO" id="GO:0016301">
    <property type="term" value="F:kinase activity"/>
    <property type="evidence" value="ECO:0007669"/>
    <property type="project" value="UniProtKB-KW"/>
</dbReference>
<keyword evidence="1" id="KW-0808">Transferase</keyword>
<dbReference type="SUPFAM" id="SSF52540">
    <property type="entry name" value="P-loop containing nucleoside triphosphate hydrolases"/>
    <property type="match status" value="1"/>
</dbReference>
<keyword evidence="1" id="KW-0418">Kinase</keyword>
<organism evidence="1 2">
    <name type="scientific">Azoarcus indigens</name>
    <dbReference type="NCBI Taxonomy" id="29545"/>
    <lineage>
        <taxon>Bacteria</taxon>
        <taxon>Pseudomonadati</taxon>
        <taxon>Pseudomonadota</taxon>
        <taxon>Betaproteobacteria</taxon>
        <taxon>Rhodocyclales</taxon>
        <taxon>Zoogloeaceae</taxon>
        <taxon>Azoarcus</taxon>
    </lineage>
</organism>
<sequence>MIQLTGPGGAGKSATGLALAQRLNTAFVDLDTEFIARNGDLSIFIASHGYDTYARQNVTSYRALLDDASSLQVMTLSSGFMTYREEVHPDYVVLRQQILASPLTFVLLPSLDQETCVAEVVRRQLQRPFARSPQREEEVIRVRFPVHAGLPTRKVLTDRPIAAVVDEIIGLLGRPSSA</sequence>
<dbReference type="InterPro" id="IPR031322">
    <property type="entry name" value="Shikimate/glucono_kinase"/>
</dbReference>
<dbReference type="AlphaFoldDB" id="A0A4R6DXG3"/>
<accession>A0A4R6DXG3</accession>
<dbReference type="RefSeq" id="WP_133592064.1">
    <property type="nucleotide sequence ID" value="NZ_SNVV01000010.1"/>
</dbReference>
<dbReference type="Pfam" id="PF01202">
    <property type="entry name" value="SKI"/>
    <property type="match status" value="1"/>
</dbReference>
<dbReference type="Proteomes" id="UP000295129">
    <property type="component" value="Unassembled WGS sequence"/>
</dbReference>
<dbReference type="OrthoDB" id="9003057at2"/>
<dbReference type="InterPro" id="IPR027417">
    <property type="entry name" value="P-loop_NTPase"/>
</dbReference>
<keyword evidence="2" id="KW-1185">Reference proteome</keyword>
<dbReference type="EMBL" id="SNVV01000010">
    <property type="protein sequence ID" value="TDN50015.1"/>
    <property type="molecule type" value="Genomic_DNA"/>
</dbReference>
<evidence type="ECO:0000313" key="1">
    <source>
        <dbReference type="EMBL" id="TDN50015.1"/>
    </source>
</evidence>